<evidence type="ECO:0000313" key="2">
    <source>
        <dbReference type="Proteomes" id="UP001221142"/>
    </source>
</evidence>
<dbReference type="SUPFAM" id="SSF52047">
    <property type="entry name" value="RNI-like"/>
    <property type="match status" value="1"/>
</dbReference>
<name>A0AAD7CGG4_9AGAR</name>
<protein>
    <submittedName>
        <fullName evidence="1">Uncharacterized protein</fullName>
    </submittedName>
</protein>
<accession>A0AAD7CGG4</accession>
<dbReference type="EMBL" id="JARKIF010000002">
    <property type="protein sequence ID" value="KAJ7647919.1"/>
    <property type="molecule type" value="Genomic_DNA"/>
</dbReference>
<keyword evidence="2" id="KW-1185">Reference proteome</keyword>
<sequence length="530" mass="59787">MHRLLTISELVEEILSHLDPYKYVDSYSTASLAALAALAQTARLPFHDKALDILWRSQMSLLNTLRCMPSDLWKESLGQKRAMRLLRPIQASDWQRARLYAGRVKDFLSRSYPDDLSYAAVAPILLHRSLGLAPGQIFPNLTSLHWGHDDENFHCIRLFFSPRITRLGIQLRRSETSQLAVLSHIPRECPGLEEAFFDMDPRDPISAENARIICTFVRELRSLKALTDLTISIPDMASLGHIGRLPSLRNLGIRGLPAAISRASHDEEPPFQSLRCLDNLWVSSLSSVAPFLDMCSGCALESFKLTLSCESHIPPASIKPLLEELVHSHHFSLTTLSIYYTECGMPESEEVPGPDDIFTIYSLQPILALSNLVDVEFFPTFGSDFDDAAIGQMAQAWPRLRRLLFQEEEHVAATRTTLLSLQLLACHCPHLESLTMDFSAEVVPPIQDPPVPSYRLRSLTTKKSKILAAHPVARFISASFPSLRTVYSAWNRRAVKDPEEAAFYERWKEVEALIPVIVEIRQEGKQWAQI</sequence>
<dbReference type="InterPro" id="IPR032675">
    <property type="entry name" value="LRR_dom_sf"/>
</dbReference>
<proteinExistence type="predicted"/>
<comment type="caution">
    <text evidence="1">The sequence shown here is derived from an EMBL/GenBank/DDBJ whole genome shotgun (WGS) entry which is preliminary data.</text>
</comment>
<organism evidence="1 2">
    <name type="scientific">Roridomyces roridus</name>
    <dbReference type="NCBI Taxonomy" id="1738132"/>
    <lineage>
        <taxon>Eukaryota</taxon>
        <taxon>Fungi</taxon>
        <taxon>Dikarya</taxon>
        <taxon>Basidiomycota</taxon>
        <taxon>Agaricomycotina</taxon>
        <taxon>Agaricomycetes</taxon>
        <taxon>Agaricomycetidae</taxon>
        <taxon>Agaricales</taxon>
        <taxon>Marasmiineae</taxon>
        <taxon>Mycenaceae</taxon>
        <taxon>Roridomyces</taxon>
    </lineage>
</organism>
<dbReference type="Gene3D" id="3.80.10.10">
    <property type="entry name" value="Ribonuclease Inhibitor"/>
    <property type="match status" value="1"/>
</dbReference>
<gene>
    <name evidence="1" type="ORF">FB45DRAFT_894761</name>
</gene>
<evidence type="ECO:0000313" key="1">
    <source>
        <dbReference type="EMBL" id="KAJ7647919.1"/>
    </source>
</evidence>
<dbReference type="AlphaFoldDB" id="A0AAD7CGG4"/>
<dbReference type="Proteomes" id="UP001221142">
    <property type="component" value="Unassembled WGS sequence"/>
</dbReference>
<reference evidence="1" key="1">
    <citation type="submission" date="2023-03" db="EMBL/GenBank/DDBJ databases">
        <title>Massive genome expansion in bonnet fungi (Mycena s.s.) driven by repeated elements and novel gene families across ecological guilds.</title>
        <authorList>
            <consortium name="Lawrence Berkeley National Laboratory"/>
            <person name="Harder C.B."/>
            <person name="Miyauchi S."/>
            <person name="Viragh M."/>
            <person name="Kuo A."/>
            <person name="Thoen E."/>
            <person name="Andreopoulos B."/>
            <person name="Lu D."/>
            <person name="Skrede I."/>
            <person name="Drula E."/>
            <person name="Henrissat B."/>
            <person name="Morin E."/>
            <person name="Kohler A."/>
            <person name="Barry K."/>
            <person name="LaButti K."/>
            <person name="Morin E."/>
            <person name="Salamov A."/>
            <person name="Lipzen A."/>
            <person name="Mereny Z."/>
            <person name="Hegedus B."/>
            <person name="Baldrian P."/>
            <person name="Stursova M."/>
            <person name="Weitz H."/>
            <person name="Taylor A."/>
            <person name="Grigoriev I.V."/>
            <person name="Nagy L.G."/>
            <person name="Martin F."/>
            <person name="Kauserud H."/>
        </authorList>
    </citation>
    <scope>NUCLEOTIDE SEQUENCE</scope>
    <source>
        <strain evidence="1">9284</strain>
    </source>
</reference>